<accession>A0ABR4T978</accession>
<gene>
    <name evidence="1" type="ORF">DJ64_11855</name>
</gene>
<comment type="caution">
    <text evidence="1">The sequence shown here is derived from an EMBL/GenBank/DDBJ whole genome shotgun (WGS) entry which is preliminary data.</text>
</comment>
<evidence type="ECO:0000313" key="2">
    <source>
        <dbReference type="Proteomes" id="UP000027632"/>
    </source>
</evidence>
<proteinExistence type="predicted"/>
<organism evidence="1 2">
    <name type="scientific">Streptomyces griseorubens</name>
    <dbReference type="NCBI Taxonomy" id="66897"/>
    <lineage>
        <taxon>Bacteria</taxon>
        <taxon>Bacillati</taxon>
        <taxon>Actinomycetota</taxon>
        <taxon>Actinomycetes</taxon>
        <taxon>Kitasatosporales</taxon>
        <taxon>Streptomycetaceae</taxon>
        <taxon>Streptomyces</taxon>
        <taxon>Streptomyces althioticus group</taxon>
    </lineage>
</organism>
<dbReference type="EMBL" id="JJMG01000017">
    <property type="protein sequence ID" value="KEG43800.1"/>
    <property type="molecule type" value="Genomic_DNA"/>
</dbReference>
<dbReference type="Proteomes" id="UP000027632">
    <property type="component" value="Unassembled WGS sequence"/>
</dbReference>
<protein>
    <submittedName>
        <fullName evidence="1">Uncharacterized protein</fullName>
    </submittedName>
</protein>
<name>A0ABR4T978_9ACTN</name>
<keyword evidence="2" id="KW-1185">Reference proteome</keyword>
<reference evidence="1 2" key="1">
    <citation type="submission" date="2014-04" db="EMBL/GenBank/DDBJ databases">
        <title>Draft genome sequence of the novel Streptomyces griseorubens JSD-1 playing a role in carbon and nitrogen cycle.</title>
        <authorList>
            <consortium name="Shanghai Jiao Tong University"/>
            <person name="Feng H."/>
            <person name="Sun Y."/>
            <person name="Zhi Y."/>
            <person name="Mao L."/>
            <person name="Luo Y."/>
            <person name="Wei X."/>
            <person name="Zhou P."/>
        </authorList>
    </citation>
    <scope>NUCLEOTIDE SEQUENCE [LARGE SCALE GENOMIC DNA]</scope>
    <source>
        <strain evidence="1 2">JSD-1</strain>
    </source>
</reference>
<evidence type="ECO:0000313" key="1">
    <source>
        <dbReference type="EMBL" id="KEG43800.1"/>
    </source>
</evidence>
<sequence length="86" mass="9418">MGGRAVMLIPHRVPDMGETLLPPDCQRILATVGQAAGPVMTRQAGEALGIDVGMRSKLEPLRGKPVRLVDRGRLRELPEGRFTTRF</sequence>